<organism evidence="1 2">
    <name type="scientific">Hahella chejuensis (strain KCTC 2396)</name>
    <dbReference type="NCBI Taxonomy" id="349521"/>
    <lineage>
        <taxon>Bacteria</taxon>
        <taxon>Pseudomonadati</taxon>
        <taxon>Pseudomonadota</taxon>
        <taxon>Gammaproteobacteria</taxon>
        <taxon>Oceanospirillales</taxon>
        <taxon>Hahellaceae</taxon>
        <taxon>Hahella</taxon>
    </lineage>
</organism>
<proteinExistence type="predicted"/>
<dbReference type="HOGENOM" id="CLU_1193465_0_0_6"/>
<reference evidence="1 2" key="1">
    <citation type="journal article" date="2005" name="Nucleic Acids Res.">
        <title>Genomic blueprint of Hahella chejuensis, a marine microbe producing an algicidal agent.</title>
        <authorList>
            <person name="Jeong H."/>
            <person name="Yim J.H."/>
            <person name="Lee C."/>
            <person name="Choi S.-H."/>
            <person name="Park Y.K."/>
            <person name="Yoon S.H."/>
            <person name="Hur C.-G."/>
            <person name="Kang H.-Y."/>
            <person name="Kim D."/>
            <person name="Lee H.H."/>
            <person name="Park K.H."/>
            <person name="Park S.-H."/>
            <person name="Park H.-S."/>
            <person name="Lee H.K."/>
            <person name="Oh T.K."/>
            <person name="Kim J.F."/>
        </authorList>
    </citation>
    <scope>NUCLEOTIDE SEQUENCE [LARGE SCALE GENOMIC DNA]</scope>
    <source>
        <strain evidence="1 2">KCTC 2396</strain>
    </source>
</reference>
<sequence length="232" mass="26476">MTTLIVLLAIFITASIIVSGVMYSRQQALAYRQSQLKSLKQKYEEINSLFQVIMRVDDSANIAISLNHAMIEIAQSMIKMDRKSEELRILLDNLKQRERDLKTGAILPQAQKTVTSDAAIGAIQRSLSECLQKLQRFKLRGSLPVPLYEEYSHHLREMALDVEVGSQLQMAESLVAQNDKAGAEKHFKHAREALKRTRLEIPNKNDQIRDISDKIKNLMRDGETQNRSQETQ</sequence>
<dbReference type="RefSeq" id="WP_011398515.1">
    <property type="nucleotide sequence ID" value="NC_007645.1"/>
</dbReference>
<evidence type="ECO:0000313" key="1">
    <source>
        <dbReference type="EMBL" id="ABC31450.1"/>
    </source>
</evidence>
<keyword evidence="2" id="KW-1185">Reference proteome</keyword>
<dbReference type="AlphaFoldDB" id="Q2SD24"/>
<accession>Q2SD24</accession>
<evidence type="ECO:0000313" key="2">
    <source>
        <dbReference type="Proteomes" id="UP000000238"/>
    </source>
</evidence>
<protein>
    <submittedName>
        <fullName evidence="1">Uncharacterized protein</fullName>
    </submittedName>
</protein>
<dbReference type="Proteomes" id="UP000000238">
    <property type="component" value="Chromosome"/>
</dbReference>
<name>Q2SD24_HAHCH</name>
<dbReference type="EMBL" id="CP000155">
    <property type="protein sequence ID" value="ABC31450.1"/>
    <property type="molecule type" value="Genomic_DNA"/>
</dbReference>
<dbReference type="KEGG" id="hch:HCH_04753"/>
<dbReference type="OrthoDB" id="6195783at2"/>
<gene>
    <name evidence="1" type="ordered locus">HCH_04753</name>
</gene>